<evidence type="ECO:0000313" key="2">
    <source>
        <dbReference type="Proteomes" id="UP000253509"/>
    </source>
</evidence>
<dbReference type="RefSeq" id="WP_147233270.1">
    <property type="nucleotide sequence ID" value="NZ_QNSB01000003.1"/>
</dbReference>
<sequence>MSTTDRCSCPDSFRDDRPGIDPTCPAHGDVDAILASGRYVDRRGVHWKALAAGQTWGRVNESGFAIGGVMLTPDQMRLLIERDRHRDECPGLNRCWNHPVPKVAQSRLLKDWMAVYAANAPERDTWYPTLAEAFAAAEKLVKGQDNG</sequence>
<gene>
    <name evidence="1" type="ORF">DFO65_103354</name>
</gene>
<comment type="caution">
    <text evidence="1">The sequence shown here is derived from an EMBL/GenBank/DDBJ whole genome shotgun (WGS) entry which is preliminary data.</text>
</comment>
<dbReference type="EMBL" id="QNSB01000003">
    <property type="protein sequence ID" value="RBP73059.1"/>
    <property type="molecule type" value="Genomic_DNA"/>
</dbReference>
<evidence type="ECO:0000313" key="1">
    <source>
        <dbReference type="EMBL" id="RBP73059.1"/>
    </source>
</evidence>
<reference evidence="1 2" key="1">
    <citation type="submission" date="2018-06" db="EMBL/GenBank/DDBJ databases">
        <title>Freshwater and sediment microbial communities from various areas in North America, analyzing microbe dynamics in response to fracking.</title>
        <authorList>
            <person name="Lamendella R."/>
        </authorList>
    </citation>
    <scope>NUCLEOTIDE SEQUENCE [LARGE SCALE GENOMIC DNA]</scope>
    <source>
        <strain evidence="1 2">3b_TX</strain>
    </source>
</reference>
<proteinExistence type="predicted"/>
<dbReference type="AlphaFoldDB" id="A0A366INZ1"/>
<accession>A0A366INZ1</accession>
<name>A0A366INZ1_9MICO</name>
<protein>
    <submittedName>
        <fullName evidence="1">Uncharacterized protein</fullName>
    </submittedName>
</protein>
<keyword evidence="2" id="KW-1185">Reference proteome</keyword>
<organism evidence="1 2">
    <name type="scientific">Brevibacterium celere</name>
    <dbReference type="NCBI Taxonomy" id="225845"/>
    <lineage>
        <taxon>Bacteria</taxon>
        <taxon>Bacillati</taxon>
        <taxon>Actinomycetota</taxon>
        <taxon>Actinomycetes</taxon>
        <taxon>Micrococcales</taxon>
        <taxon>Brevibacteriaceae</taxon>
        <taxon>Brevibacterium</taxon>
    </lineage>
</organism>
<dbReference type="Proteomes" id="UP000253509">
    <property type="component" value="Unassembled WGS sequence"/>
</dbReference>